<comment type="function">
    <text evidence="1 17">Catalyzes the conversion of epoxyqueuosine (oQ) to queuosine (Q), which is a hypermodified base found in the wobble positions of tRNA(Asp), tRNA(Asn), tRNA(His) and tRNA(Tyr).</text>
</comment>
<reference evidence="18 19" key="1">
    <citation type="submission" date="2021-03" db="EMBL/GenBank/DDBJ databases">
        <title>Genomic Encyclopedia of Type Strains, Phase IV (KMG-IV): sequencing the most valuable type-strain genomes for metagenomic binning, comparative biology and taxonomic classification.</title>
        <authorList>
            <person name="Goeker M."/>
        </authorList>
    </citation>
    <scope>NUCLEOTIDE SEQUENCE [LARGE SCALE GENOMIC DNA]</scope>
    <source>
        <strain evidence="18 19">DSM 27563</strain>
    </source>
</reference>
<keyword evidence="18" id="KW-0378">Hydrolase</keyword>
<evidence type="ECO:0000256" key="8">
    <source>
        <dbReference type="ARBA" id="ARBA00022723"/>
    </source>
</evidence>
<keyword evidence="11 17" id="KW-0408">Iron</keyword>
<keyword evidence="14 17" id="KW-0676">Redox-active center</keyword>
<proteinExistence type="inferred from homology"/>
<feature type="binding site" evidence="17">
    <location>
        <position position="31"/>
    </location>
    <ligand>
        <name>[4Fe-4S] cluster</name>
        <dbReference type="ChEBI" id="CHEBI:49883"/>
    </ligand>
</feature>
<dbReference type="HAMAP" id="MF_02089">
    <property type="entry name" value="QueH"/>
    <property type="match status" value="1"/>
</dbReference>
<keyword evidence="19" id="KW-1185">Reference proteome</keyword>
<evidence type="ECO:0000256" key="15">
    <source>
        <dbReference type="ARBA" id="ARBA00031446"/>
    </source>
</evidence>
<dbReference type="InterPro" id="IPR003828">
    <property type="entry name" value="QueH"/>
</dbReference>
<evidence type="ECO:0000313" key="18">
    <source>
        <dbReference type="EMBL" id="MBP2026020.1"/>
    </source>
</evidence>
<evidence type="ECO:0000256" key="6">
    <source>
        <dbReference type="ARBA" id="ARBA00022485"/>
    </source>
</evidence>
<accession>A0ABS4KE22</accession>
<evidence type="ECO:0000256" key="5">
    <source>
        <dbReference type="ARBA" id="ARBA00016895"/>
    </source>
</evidence>
<dbReference type="Pfam" id="PF02677">
    <property type="entry name" value="QueH"/>
    <property type="match status" value="1"/>
</dbReference>
<evidence type="ECO:0000256" key="4">
    <source>
        <dbReference type="ARBA" id="ARBA00012622"/>
    </source>
</evidence>
<keyword evidence="9 17" id="KW-0671">Queuosine biosynthesis</keyword>
<feature type="binding site" evidence="17">
    <location>
        <position position="112"/>
    </location>
    <ligand>
        <name>[4Fe-4S] cluster</name>
        <dbReference type="ChEBI" id="CHEBI:49883"/>
    </ligand>
</feature>
<gene>
    <name evidence="17" type="primary">queH</name>
    <name evidence="18" type="ORF">J2Z71_001574</name>
</gene>
<evidence type="ECO:0000256" key="17">
    <source>
        <dbReference type="HAMAP-Rule" id="MF_02089"/>
    </source>
</evidence>
<keyword evidence="12 17" id="KW-0411">Iron-sulfur</keyword>
<evidence type="ECO:0000256" key="1">
    <source>
        <dbReference type="ARBA" id="ARBA00002268"/>
    </source>
</evidence>
<evidence type="ECO:0000256" key="2">
    <source>
        <dbReference type="ARBA" id="ARBA00004691"/>
    </source>
</evidence>
<evidence type="ECO:0000256" key="16">
    <source>
        <dbReference type="ARBA" id="ARBA00047415"/>
    </source>
</evidence>
<comment type="catalytic activity">
    <reaction evidence="16 17">
        <text>epoxyqueuosine(34) in tRNA + AH2 = queuosine(34) in tRNA + A + H2O</text>
        <dbReference type="Rhea" id="RHEA:32159"/>
        <dbReference type="Rhea" id="RHEA-COMP:18571"/>
        <dbReference type="Rhea" id="RHEA-COMP:18582"/>
        <dbReference type="ChEBI" id="CHEBI:13193"/>
        <dbReference type="ChEBI" id="CHEBI:15377"/>
        <dbReference type="ChEBI" id="CHEBI:17499"/>
        <dbReference type="ChEBI" id="CHEBI:194431"/>
        <dbReference type="ChEBI" id="CHEBI:194443"/>
        <dbReference type="EC" id="1.17.99.6"/>
    </reaction>
</comment>
<dbReference type="PANTHER" id="PTHR36701:SF1">
    <property type="entry name" value="EPOXYQUEUOSINE REDUCTASE QUEH"/>
    <property type="match status" value="1"/>
</dbReference>
<comment type="similarity">
    <text evidence="3 17">Belongs to the QueH family.</text>
</comment>
<dbReference type="PANTHER" id="PTHR36701">
    <property type="entry name" value="EPOXYQUEUOSINE REDUCTASE QUEH"/>
    <property type="match status" value="1"/>
</dbReference>
<comment type="pathway">
    <text evidence="2 17">tRNA modification; tRNA-queuosine biosynthesis.</text>
</comment>
<dbReference type="RefSeq" id="WP_210061852.1">
    <property type="nucleotide sequence ID" value="NZ_JAGGLJ010000018.1"/>
</dbReference>
<name>A0ABS4KE22_9FIRM</name>
<keyword evidence="10 17" id="KW-0560">Oxidoreductase</keyword>
<dbReference type="Proteomes" id="UP001519306">
    <property type="component" value="Unassembled WGS sequence"/>
</dbReference>
<keyword evidence="8 17" id="KW-0479">Metal-binding</keyword>
<organism evidence="18 19">
    <name type="scientific">Peptoniphilus stercorisuis</name>
    <dbReference type="NCBI Taxonomy" id="1436965"/>
    <lineage>
        <taxon>Bacteria</taxon>
        <taxon>Bacillati</taxon>
        <taxon>Bacillota</taxon>
        <taxon>Tissierellia</taxon>
        <taxon>Tissierellales</taxon>
        <taxon>Peptoniphilaceae</taxon>
        <taxon>Peptoniphilus</taxon>
    </lineage>
</organism>
<keyword evidence="7 17" id="KW-0819">tRNA processing</keyword>
<protein>
    <recommendedName>
        <fullName evidence="5 17">Epoxyqueuosine reductase QueH</fullName>
        <ecNumber evidence="4 17">1.17.99.6</ecNumber>
    </recommendedName>
    <alternativeName>
        <fullName evidence="15 17">Queuosine biosynthesis protein QueH</fullName>
    </alternativeName>
</protein>
<evidence type="ECO:0000256" key="11">
    <source>
        <dbReference type="ARBA" id="ARBA00023004"/>
    </source>
</evidence>
<evidence type="ECO:0000256" key="10">
    <source>
        <dbReference type="ARBA" id="ARBA00023002"/>
    </source>
</evidence>
<feature type="binding site" evidence="17">
    <location>
        <position position="30"/>
    </location>
    <ligand>
        <name>[4Fe-4S] cluster</name>
        <dbReference type="ChEBI" id="CHEBI:49883"/>
    </ligand>
</feature>
<keyword evidence="13 17" id="KW-1015">Disulfide bond</keyword>
<feature type="disulfide bond" description="Redox-active" evidence="17">
    <location>
        <begin position="194"/>
        <end position="196"/>
    </location>
</feature>
<dbReference type="GO" id="GO:0016787">
    <property type="term" value="F:hydrolase activity"/>
    <property type="evidence" value="ECO:0007669"/>
    <property type="project" value="UniProtKB-KW"/>
</dbReference>
<keyword evidence="6 17" id="KW-0004">4Fe-4S</keyword>
<dbReference type="EC" id="1.17.99.6" evidence="4 17"/>
<evidence type="ECO:0000256" key="14">
    <source>
        <dbReference type="ARBA" id="ARBA00023284"/>
    </source>
</evidence>
<comment type="caution">
    <text evidence="18">The sequence shown here is derived from an EMBL/GenBank/DDBJ whole genome shotgun (WGS) entry which is preliminary data.</text>
</comment>
<evidence type="ECO:0000256" key="12">
    <source>
        <dbReference type="ARBA" id="ARBA00023014"/>
    </source>
</evidence>
<evidence type="ECO:0000256" key="3">
    <source>
        <dbReference type="ARBA" id="ARBA00008207"/>
    </source>
</evidence>
<dbReference type="EMBL" id="JAGGLJ010000018">
    <property type="protein sequence ID" value="MBP2026020.1"/>
    <property type="molecule type" value="Genomic_DNA"/>
</dbReference>
<evidence type="ECO:0000313" key="19">
    <source>
        <dbReference type="Proteomes" id="UP001519306"/>
    </source>
</evidence>
<evidence type="ECO:0000256" key="9">
    <source>
        <dbReference type="ARBA" id="ARBA00022785"/>
    </source>
</evidence>
<evidence type="ECO:0000256" key="7">
    <source>
        <dbReference type="ARBA" id="ARBA00022694"/>
    </source>
</evidence>
<evidence type="ECO:0000256" key="13">
    <source>
        <dbReference type="ARBA" id="ARBA00023157"/>
    </source>
</evidence>
<sequence>MNKVNYDLEMENIIKNLEKKKEKSLLLHSCCGPCSSGCIERLNEFFNITVFYYNPNLDIEEEFDRRAIEQKRLIKEMNLSDEINVIVPKYNSKEYYDAINGYEMTKEGGARCTKCFELRLREAAKMASEGGFDYFTTTLSISPYKNSTLLNTLGEKIAEEYSVNYLFSDFKKKNGYKRSIELSKEYNMYRQDYCGCVFSKEEAEERRRDK</sequence>
<feature type="binding site" evidence="17">
    <location>
        <position position="115"/>
    </location>
    <ligand>
        <name>[4Fe-4S] cluster</name>
        <dbReference type="ChEBI" id="CHEBI:49883"/>
    </ligand>
</feature>